<dbReference type="EC" id="2.1.1.33" evidence="10"/>
<dbReference type="eggNOG" id="COG1141">
    <property type="taxonomic scope" value="Bacteria"/>
</dbReference>
<dbReference type="GO" id="GO:0005506">
    <property type="term" value="F:iron ion binding"/>
    <property type="evidence" value="ECO:0007669"/>
    <property type="project" value="InterPro"/>
</dbReference>
<dbReference type="GO" id="GO:0043527">
    <property type="term" value="C:tRNA methyltransferase complex"/>
    <property type="evidence" value="ECO:0007669"/>
    <property type="project" value="TreeGrafter"/>
</dbReference>
<feature type="binding site" evidence="10">
    <location>
        <position position="33"/>
    </location>
    <ligand>
        <name>S-adenosyl-L-methionine</name>
        <dbReference type="ChEBI" id="CHEBI:59789"/>
    </ligand>
</feature>
<dbReference type="SUPFAM" id="SSF54862">
    <property type="entry name" value="4Fe-4S ferredoxins"/>
    <property type="match status" value="1"/>
</dbReference>
<dbReference type="UniPathway" id="UPA00989"/>
<evidence type="ECO:0000256" key="2">
    <source>
        <dbReference type="ARBA" id="ARBA00003015"/>
    </source>
</evidence>
<feature type="binding site" evidence="10">
    <location>
        <position position="58"/>
    </location>
    <ligand>
        <name>S-adenosyl-L-methionine</name>
        <dbReference type="ChEBI" id="CHEBI:59789"/>
    </ligand>
</feature>
<comment type="similarity">
    <text evidence="10">Belongs to the class I-like SAM-binding methyltransferase superfamily. TrmB family.</text>
</comment>
<evidence type="ECO:0000259" key="11">
    <source>
        <dbReference type="PROSITE" id="PS51379"/>
    </source>
</evidence>
<organism evidence="12 13">
    <name type="scientific">Thermotoga petrophila (strain ATCC BAA-488 / DSM 13995 / JCM 10881 / RKU-1)</name>
    <dbReference type="NCBI Taxonomy" id="390874"/>
    <lineage>
        <taxon>Bacteria</taxon>
        <taxon>Thermotogati</taxon>
        <taxon>Thermotogota</taxon>
        <taxon>Thermotogae</taxon>
        <taxon>Thermotogales</taxon>
        <taxon>Thermotogaceae</taxon>
        <taxon>Thermotoga</taxon>
    </lineage>
</organism>
<dbReference type="PANTHER" id="PTHR23417:SF14">
    <property type="entry name" value="PENTACOTRIPEPTIDE-REPEAT REGION OF PRORP DOMAIN-CONTAINING PROTEIN"/>
    <property type="match status" value="1"/>
</dbReference>
<proteinExistence type="inferred from homology"/>
<evidence type="ECO:0000256" key="4">
    <source>
        <dbReference type="ARBA" id="ARBA00022679"/>
    </source>
</evidence>
<comment type="caution">
    <text evidence="10">Lacks conserved residue(s) required for the propagation of feature annotation.</text>
</comment>
<dbReference type="eggNOG" id="COG0220">
    <property type="taxonomic scope" value="Bacteria"/>
</dbReference>
<keyword evidence="9" id="KW-0411">Iron-sulfur</keyword>
<evidence type="ECO:0000256" key="10">
    <source>
        <dbReference type="HAMAP-Rule" id="MF_01057"/>
    </source>
</evidence>
<dbReference type="InterPro" id="IPR055361">
    <property type="entry name" value="tRNA_methyltr_TrmB_bact"/>
</dbReference>
<dbReference type="RefSeq" id="WP_011942709.1">
    <property type="nucleotide sequence ID" value="NC_009486.1"/>
</dbReference>
<feature type="domain" description="4Fe-4S ferredoxin-type" evidence="11">
    <location>
        <begin position="290"/>
        <end position="318"/>
    </location>
</feature>
<dbReference type="Pfam" id="PF02390">
    <property type="entry name" value="Methyltransf_4"/>
    <property type="match status" value="1"/>
</dbReference>
<feature type="binding site" evidence="10">
    <location>
        <position position="144"/>
    </location>
    <ligand>
        <name>substrate</name>
    </ligand>
</feature>
<name>A5IIK8_THEP1</name>
<evidence type="ECO:0000256" key="7">
    <source>
        <dbReference type="ARBA" id="ARBA00022723"/>
    </source>
</evidence>
<comment type="function">
    <text evidence="2 10">Catalyzes the formation of N(7)-methylguanine at position 46 (m7G46) in tRNA.</text>
</comment>
<dbReference type="NCBIfam" id="TIGR00091">
    <property type="entry name" value="tRNA (guanosine(46)-N7)-methyltransferase TrmB"/>
    <property type="match status" value="1"/>
</dbReference>
<dbReference type="CDD" id="cd02440">
    <property type="entry name" value="AdoMet_MTases"/>
    <property type="match status" value="1"/>
</dbReference>
<sequence>MVVTEYELKPQNFPRFPLDWSEIFGRKAKIVVEVGFGNGEFLTELARRHPEKDFVGFELSITSFVKAQKKFKRYNLKNVRLVKVDARFGLRELFPDSSVEKVYINFPCPWPKKRHEDRRITSYDFLQTLSAVLEMDGTVEFATDEEWYAREVLDTFESSEYFVVDVFEENFRRDVETRYERKWKSQGKKTYLIVARKVKSGIVKRLMEGENNMAHSVFEGNVTWEKLKELEGKVFKDENKIFVVKKVYRDNDYLLKVISTDEGGFQQMYYLNLSGRDGKWVLIFKEGRNMKVRVDADACIGCGVCENLCPDVFQLGDDGKAKVLQPETDLPCAKDAADSCPTGAISVEE</sequence>
<feature type="binding site" evidence="10">
    <location>
        <begin position="177"/>
        <end position="180"/>
    </location>
    <ligand>
        <name>substrate</name>
    </ligand>
</feature>
<protein>
    <recommendedName>
        <fullName evidence="10">tRNA (guanine-N(7)-)-methyltransferase</fullName>
        <ecNumber evidence="10">2.1.1.33</ecNumber>
    </recommendedName>
    <alternativeName>
        <fullName evidence="10">tRNA (guanine(46)-N(7))-methyltransferase</fullName>
    </alternativeName>
    <alternativeName>
        <fullName evidence="10">tRNA(m7G46)-methyltransferase</fullName>
    </alternativeName>
</protein>
<dbReference type="Gene3D" id="3.30.70.20">
    <property type="match status" value="1"/>
</dbReference>
<dbReference type="InterPro" id="IPR017896">
    <property type="entry name" value="4Fe4S_Fe-S-bd"/>
</dbReference>
<dbReference type="HOGENOM" id="CLU_077150_0_0_0"/>
<dbReference type="PROSITE" id="PS51379">
    <property type="entry name" value="4FE4S_FER_2"/>
    <property type="match status" value="1"/>
</dbReference>
<comment type="catalytic activity">
    <reaction evidence="1 10">
        <text>guanosine(46) in tRNA + S-adenosyl-L-methionine = N(7)-methylguanosine(46) in tRNA + S-adenosyl-L-homocysteine</text>
        <dbReference type="Rhea" id="RHEA:42708"/>
        <dbReference type="Rhea" id="RHEA-COMP:10188"/>
        <dbReference type="Rhea" id="RHEA-COMP:10189"/>
        <dbReference type="ChEBI" id="CHEBI:57856"/>
        <dbReference type="ChEBI" id="CHEBI:59789"/>
        <dbReference type="ChEBI" id="CHEBI:74269"/>
        <dbReference type="ChEBI" id="CHEBI:74480"/>
        <dbReference type="EC" id="2.1.1.33"/>
    </reaction>
</comment>
<evidence type="ECO:0000256" key="8">
    <source>
        <dbReference type="ARBA" id="ARBA00023004"/>
    </source>
</evidence>
<dbReference type="Gene3D" id="3.40.50.150">
    <property type="entry name" value="Vaccinia Virus protein VP39"/>
    <property type="match status" value="1"/>
</dbReference>
<feature type="binding site" evidence="10">
    <location>
        <position position="85"/>
    </location>
    <ligand>
        <name>S-adenosyl-L-methionine</name>
        <dbReference type="ChEBI" id="CHEBI:59789"/>
    </ligand>
</feature>
<dbReference type="AlphaFoldDB" id="A5IIK8"/>
<keyword evidence="3 10" id="KW-0489">Methyltransferase</keyword>
<dbReference type="PANTHER" id="PTHR23417">
    <property type="entry name" value="3-DEOXY-D-MANNO-OCTULOSONIC-ACID TRANSFERASE/TRNA GUANINE-N 7 - -METHYLTRANSFERASE"/>
    <property type="match status" value="1"/>
</dbReference>
<dbReference type="KEGG" id="tpt:Tpet_0002"/>
<keyword evidence="8" id="KW-0408">Iron</keyword>
<dbReference type="PRINTS" id="PR00352">
    <property type="entry name" value="3FE4SFRDOXIN"/>
</dbReference>
<dbReference type="InterPro" id="IPR001080">
    <property type="entry name" value="3Fe4S_ferredoxin"/>
</dbReference>
<dbReference type="InterPro" id="IPR017900">
    <property type="entry name" value="4Fe4S_Fe_S_CS"/>
</dbReference>
<reference evidence="13" key="1">
    <citation type="submission" date="2007-05" db="EMBL/GenBank/DDBJ databases">
        <title>Complete sequence of Thermotoga petrophila RKU-1.</title>
        <authorList>
            <consortium name="US DOE Joint Genome Institute"/>
            <person name="Copeland A."/>
            <person name="Lucas S."/>
            <person name="Lapidus A."/>
            <person name="Barry K."/>
            <person name="Glavina del Rio T."/>
            <person name="Dalin E."/>
            <person name="Tice H."/>
            <person name="Pitluck S."/>
            <person name="Sims D."/>
            <person name="Brettin T."/>
            <person name="Bruce D."/>
            <person name="Detter J.C."/>
            <person name="Han C."/>
            <person name="Tapia R."/>
            <person name="Schmutz J."/>
            <person name="Larimer F."/>
            <person name="Land M."/>
            <person name="Hauser L."/>
            <person name="Kyrpides N."/>
            <person name="Mikhailova N."/>
            <person name="Nelson K."/>
            <person name="Gogarten J.P."/>
            <person name="Noll K."/>
            <person name="Richardson P."/>
        </authorList>
    </citation>
    <scope>NUCLEOTIDE SEQUENCE [LARGE SCALE GENOMIC DNA]</scope>
    <source>
        <strain evidence="13">ATCC BAA-488 / DSM 13995 / JCM 10881 / RKU-1</strain>
    </source>
</reference>
<dbReference type="InterPro" id="IPR029063">
    <property type="entry name" value="SAM-dependent_MTases_sf"/>
</dbReference>
<feature type="binding site" evidence="10">
    <location>
        <position position="112"/>
    </location>
    <ligand>
        <name>substrate</name>
    </ligand>
</feature>
<evidence type="ECO:0000256" key="1">
    <source>
        <dbReference type="ARBA" id="ARBA00000142"/>
    </source>
</evidence>
<dbReference type="GO" id="GO:0051536">
    <property type="term" value="F:iron-sulfur cluster binding"/>
    <property type="evidence" value="ECO:0007669"/>
    <property type="project" value="UniProtKB-KW"/>
</dbReference>
<evidence type="ECO:0000256" key="9">
    <source>
        <dbReference type="ARBA" id="ARBA00023014"/>
    </source>
</evidence>
<dbReference type="STRING" id="390874.Tpet_0002"/>
<dbReference type="EMBL" id="CP000702">
    <property type="protein sequence ID" value="ABQ46031.1"/>
    <property type="molecule type" value="Genomic_DNA"/>
</dbReference>
<accession>A5IIK8</accession>
<evidence type="ECO:0000313" key="13">
    <source>
        <dbReference type="Proteomes" id="UP000006558"/>
    </source>
</evidence>
<dbReference type="GO" id="GO:0009055">
    <property type="term" value="F:electron transfer activity"/>
    <property type="evidence" value="ECO:0007669"/>
    <property type="project" value="InterPro"/>
</dbReference>
<evidence type="ECO:0000256" key="3">
    <source>
        <dbReference type="ARBA" id="ARBA00022603"/>
    </source>
</evidence>
<dbReference type="Pfam" id="PF13459">
    <property type="entry name" value="Fer4_15"/>
    <property type="match status" value="1"/>
</dbReference>
<keyword evidence="6 10" id="KW-0819">tRNA processing</keyword>
<reference evidence="12 13" key="2">
    <citation type="journal article" date="2009" name="Proc. Natl. Acad. Sci. U.S.A.">
        <title>On the chimeric nature, thermophilic origin, and phylogenetic placement of the Thermotogales.</title>
        <authorList>
            <person name="Zhaxybayeva O."/>
            <person name="Swithers K.S."/>
            <person name="Lapierre P."/>
            <person name="Fournier G.P."/>
            <person name="Bickhart D.M."/>
            <person name="DeBoy R.T."/>
            <person name="Nelson K.E."/>
            <person name="Nesbo C.L."/>
            <person name="Doolittle W.F."/>
            <person name="Gogarten J.P."/>
            <person name="Noll K.M."/>
        </authorList>
    </citation>
    <scope>NUCLEOTIDE SEQUENCE [LARGE SCALE GENOMIC DNA]</scope>
    <source>
        <strain evidence="13">ATCC BAA-488 / DSM 13995 / JCM 10881 / RKU-1</strain>
    </source>
</reference>
<comment type="pathway">
    <text evidence="10">tRNA modification; N(7)-methylguanine-tRNA biosynthesis.</text>
</comment>
<evidence type="ECO:0000313" key="12">
    <source>
        <dbReference type="EMBL" id="ABQ46031.1"/>
    </source>
</evidence>
<keyword evidence="4 10" id="KW-0808">Transferase</keyword>
<evidence type="ECO:0000256" key="6">
    <source>
        <dbReference type="ARBA" id="ARBA00022694"/>
    </source>
</evidence>
<dbReference type="GO" id="GO:0008176">
    <property type="term" value="F:tRNA (guanine(46)-N7)-methyltransferase activity"/>
    <property type="evidence" value="ECO:0007669"/>
    <property type="project" value="UniProtKB-UniRule"/>
</dbReference>
<dbReference type="SUPFAM" id="SSF53335">
    <property type="entry name" value="S-adenosyl-L-methionine-dependent methyltransferases"/>
    <property type="match status" value="1"/>
</dbReference>
<keyword evidence="5 10" id="KW-0949">S-adenosyl-L-methionine</keyword>
<evidence type="ECO:0000256" key="5">
    <source>
        <dbReference type="ARBA" id="ARBA00022691"/>
    </source>
</evidence>
<gene>
    <name evidence="10" type="primary">trmB</name>
    <name evidence="12" type="ordered locus">Tpet_0002</name>
</gene>
<dbReference type="InterPro" id="IPR003358">
    <property type="entry name" value="tRNA_(Gua-N-7)_MeTrfase_Trmb"/>
</dbReference>
<dbReference type="HAMAP" id="MF_01057">
    <property type="entry name" value="tRNA_methyltr_TrmB"/>
    <property type="match status" value="1"/>
</dbReference>
<dbReference type="PROSITE" id="PS51625">
    <property type="entry name" value="SAM_MT_TRMB"/>
    <property type="match status" value="1"/>
</dbReference>
<dbReference type="PROSITE" id="PS00198">
    <property type="entry name" value="4FE4S_FER_1"/>
    <property type="match status" value="1"/>
</dbReference>
<dbReference type="Proteomes" id="UP000006558">
    <property type="component" value="Chromosome"/>
</dbReference>
<keyword evidence="7" id="KW-0479">Metal-binding</keyword>